<feature type="chain" id="PRO_5030511228" description="PEP-CTERM protein-sorting domain-containing protein" evidence="1">
    <location>
        <begin position="25"/>
        <end position="365"/>
    </location>
</feature>
<dbReference type="RefSeq" id="WP_184192964.1">
    <property type="nucleotide sequence ID" value="NZ_JACHGW010000001.1"/>
</dbReference>
<proteinExistence type="predicted"/>
<name>A0A7W9SMH4_ARMRO</name>
<dbReference type="SUPFAM" id="SSF55486">
    <property type="entry name" value="Metalloproteases ('zincins'), catalytic domain"/>
    <property type="match status" value="1"/>
</dbReference>
<keyword evidence="3" id="KW-1185">Reference proteome</keyword>
<dbReference type="EMBL" id="JACHGW010000001">
    <property type="protein sequence ID" value="MBB6049355.1"/>
    <property type="molecule type" value="Genomic_DNA"/>
</dbReference>
<comment type="caution">
    <text evidence="2">The sequence shown here is derived from an EMBL/GenBank/DDBJ whole genome shotgun (WGS) entry which is preliminary data.</text>
</comment>
<dbReference type="NCBIfam" id="NF038122">
    <property type="entry name" value="metallo_LGF"/>
    <property type="match status" value="1"/>
</dbReference>
<dbReference type="AlphaFoldDB" id="A0A7W9SMH4"/>
<organism evidence="2 3">
    <name type="scientific">Armatimonas rosea</name>
    <dbReference type="NCBI Taxonomy" id="685828"/>
    <lineage>
        <taxon>Bacteria</taxon>
        <taxon>Bacillati</taxon>
        <taxon>Armatimonadota</taxon>
        <taxon>Armatimonadia</taxon>
        <taxon>Armatimonadales</taxon>
        <taxon>Armatimonadaceae</taxon>
        <taxon>Armatimonas</taxon>
    </lineage>
</organism>
<evidence type="ECO:0008006" key="4">
    <source>
        <dbReference type="Google" id="ProtNLM"/>
    </source>
</evidence>
<keyword evidence="1" id="KW-0732">Signal</keyword>
<evidence type="ECO:0000313" key="2">
    <source>
        <dbReference type="EMBL" id="MBB6049355.1"/>
    </source>
</evidence>
<protein>
    <recommendedName>
        <fullName evidence="4">PEP-CTERM protein-sorting domain-containing protein</fullName>
    </recommendedName>
</protein>
<dbReference type="GO" id="GO:0008237">
    <property type="term" value="F:metallopeptidase activity"/>
    <property type="evidence" value="ECO:0007669"/>
    <property type="project" value="InterPro"/>
</dbReference>
<dbReference type="Gene3D" id="3.40.390.10">
    <property type="entry name" value="Collagenase (Catalytic Domain)"/>
    <property type="match status" value="1"/>
</dbReference>
<reference evidence="2 3" key="1">
    <citation type="submission" date="2020-08" db="EMBL/GenBank/DDBJ databases">
        <title>Genomic Encyclopedia of Type Strains, Phase IV (KMG-IV): sequencing the most valuable type-strain genomes for metagenomic binning, comparative biology and taxonomic classification.</title>
        <authorList>
            <person name="Goeker M."/>
        </authorList>
    </citation>
    <scope>NUCLEOTIDE SEQUENCE [LARGE SCALE GENOMIC DNA]</scope>
    <source>
        <strain evidence="2 3">DSM 23562</strain>
    </source>
</reference>
<dbReference type="Proteomes" id="UP000520814">
    <property type="component" value="Unassembled WGS sequence"/>
</dbReference>
<evidence type="ECO:0000256" key="1">
    <source>
        <dbReference type="SAM" id="SignalP"/>
    </source>
</evidence>
<gene>
    <name evidence="2" type="ORF">HNQ39_001117</name>
</gene>
<dbReference type="InterPro" id="IPR024079">
    <property type="entry name" value="MetalloPept_cat_dom_sf"/>
</dbReference>
<evidence type="ECO:0000313" key="3">
    <source>
        <dbReference type="Proteomes" id="UP000520814"/>
    </source>
</evidence>
<sequence>MRLRLVRLGVPLLVCLGLASTAHAQLVFNFIDPNNIQASAPQAYNGFVQAASRWSALFTDNVTVNLQIGYQAMSSLGVTSTTDVSFSYASVRSALGSDALSITDALAVANLPNVSGGTAFNLMLNYTNNNPNGVGSPTAYLDNDGDANNTTILMTKANAKALGLLPGTNSAVDGTILFSSSFTFDFDPSDGVTAGAYDFVGIATHEIGHALGFFSGVDELDTRSTGTFHDDDFFQYVYPLDLYRRSALSLSTGGNSTIDFTAGASNAYFSLDGGVTNQGLFSTGRIHGDGRQASHWKDSLGLGIMDPTAAQGELLAITGRDIQAFDAIGWNLSPAASAPEPGALALALLGASGLLVMRRVRRAGR</sequence>
<accession>A0A7W9SMH4</accession>
<feature type="signal peptide" evidence="1">
    <location>
        <begin position="1"/>
        <end position="24"/>
    </location>
</feature>